<proteinExistence type="predicted"/>
<dbReference type="EMBL" id="CM047902">
    <property type="protein sequence ID" value="KAJ0094081.1"/>
    <property type="molecule type" value="Genomic_DNA"/>
</dbReference>
<name>A0ACC1B5B5_9ROSI</name>
<comment type="caution">
    <text evidence="1">The sequence shown here is derived from an EMBL/GenBank/DDBJ whole genome shotgun (WGS) entry which is preliminary data.</text>
</comment>
<protein>
    <submittedName>
        <fullName evidence="1">Uncharacterized protein</fullName>
    </submittedName>
</protein>
<evidence type="ECO:0000313" key="2">
    <source>
        <dbReference type="Proteomes" id="UP001164250"/>
    </source>
</evidence>
<reference evidence="2" key="1">
    <citation type="journal article" date="2023" name="G3 (Bethesda)">
        <title>Genome assembly and association tests identify interacting loci associated with vigor, precocity, and sex in interspecific pistachio rootstocks.</title>
        <authorList>
            <person name="Palmer W."/>
            <person name="Jacygrad E."/>
            <person name="Sagayaradj S."/>
            <person name="Cavanaugh K."/>
            <person name="Han R."/>
            <person name="Bertier L."/>
            <person name="Beede B."/>
            <person name="Kafkas S."/>
            <person name="Golino D."/>
            <person name="Preece J."/>
            <person name="Michelmore R."/>
        </authorList>
    </citation>
    <scope>NUCLEOTIDE SEQUENCE [LARGE SCALE GENOMIC DNA]</scope>
</reference>
<organism evidence="1 2">
    <name type="scientific">Pistacia atlantica</name>
    <dbReference type="NCBI Taxonomy" id="434234"/>
    <lineage>
        <taxon>Eukaryota</taxon>
        <taxon>Viridiplantae</taxon>
        <taxon>Streptophyta</taxon>
        <taxon>Embryophyta</taxon>
        <taxon>Tracheophyta</taxon>
        <taxon>Spermatophyta</taxon>
        <taxon>Magnoliopsida</taxon>
        <taxon>eudicotyledons</taxon>
        <taxon>Gunneridae</taxon>
        <taxon>Pentapetalae</taxon>
        <taxon>rosids</taxon>
        <taxon>malvids</taxon>
        <taxon>Sapindales</taxon>
        <taxon>Anacardiaceae</taxon>
        <taxon>Pistacia</taxon>
    </lineage>
</organism>
<keyword evidence="2" id="KW-1185">Reference proteome</keyword>
<evidence type="ECO:0000313" key="1">
    <source>
        <dbReference type="EMBL" id="KAJ0094081.1"/>
    </source>
</evidence>
<accession>A0ACC1B5B5</accession>
<sequence length="186" mass="20514">MKKNYVVISLLLCFLSFAVKLHNQSTPDALSMEALKASIKNSDSLGWDYSGLSRRTNISSFNTPGFVYELSPRTNSIGWPSRNFTRLMRLSGLKILSLTNNHLTGIVPLSLSKLPSHTDLYLGGNLLQGPVPEFDNPKVHSDIKFGFNNFCLDAPGVSCDTGYYFVVHCGVYGLSTGVCRDLERSV</sequence>
<gene>
    <name evidence="1" type="ORF">Patl1_15614</name>
</gene>
<dbReference type="Proteomes" id="UP001164250">
    <property type="component" value="Chromosome 6"/>
</dbReference>